<sequence length="444" mass="49968">MGKLAKQKKRKLQQLELNENEIQEISNEDLDTTIKTLAVLAKNEELLQDKRFKQIRVYMHQLSNGKGQTASGKVSDALRDGRWRDAIHSLDEMRARGQVPKLGALQRWTRDCDAAGYDDNFAPPEVYLALDAILRTADPKLVLAANPGKQPSHPLRKHQPWSPPDKIGHWDPTEAPNLDPAAVKSKFKVIYKESGPDRKPPNLHPMTLYLSEPGAVDMTQHNYTVKRFDVPYLPGAFVLQSVLSPFECNTIIEMAQIMGFTPDTPAGGSAKDLKSVLAHNFFWLADEELNNTIYNRCKHLLPQVIGGDVAGLNARWRVYRYTPGSIYRPHIDGAWPGSGVNKDGKYEYDNYGDRWSKLTFLIRLNDDFKGGATTFFTPSVDVGYLDARPILPKMGDVLVFPHGDTEGSMLHEGSAVMDTLGLLRDAKYVIRTEVLYKIPHHVRK</sequence>
<dbReference type="GO" id="GO:0031418">
    <property type="term" value="F:L-ascorbic acid binding"/>
    <property type="evidence" value="ECO:0007669"/>
    <property type="project" value="InterPro"/>
</dbReference>
<keyword evidence="4" id="KW-0560">Oxidoreductase</keyword>
<dbReference type="GO" id="GO:0005783">
    <property type="term" value="C:endoplasmic reticulum"/>
    <property type="evidence" value="ECO:0007669"/>
    <property type="project" value="TreeGrafter"/>
</dbReference>
<dbReference type="AlphaFoldDB" id="A0AAD5ULK9"/>
<dbReference type="InterPro" id="IPR001611">
    <property type="entry name" value="Leu-rich_rpt"/>
</dbReference>
<feature type="domain" description="Fe2OG dioxygenase" evidence="6">
    <location>
        <begin position="308"/>
        <end position="439"/>
    </location>
</feature>
<accession>A0AAD5ULK9</accession>
<dbReference type="EMBL" id="JADGKB010000005">
    <property type="protein sequence ID" value="KAJ3261514.1"/>
    <property type="molecule type" value="Genomic_DNA"/>
</dbReference>
<dbReference type="PROSITE" id="PS51471">
    <property type="entry name" value="FE2OG_OXY"/>
    <property type="match status" value="1"/>
</dbReference>
<gene>
    <name evidence="7" type="ORF">HK103_005349</name>
</gene>
<dbReference type="Proteomes" id="UP001210925">
    <property type="component" value="Unassembled WGS sequence"/>
</dbReference>
<evidence type="ECO:0000256" key="5">
    <source>
        <dbReference type="ARBA" id="ARBA00023004"/>
    </source>
</evidence>
<evidence type="ECO:0000256" key="3">
    <source>
        <dbReference type="ARBA" id="ARBA00022964"/>
    </source>
</evidence>
<proteinExistence type="predicted"/>
<dbReference type="InterPro" id="IPR045054">
    <property type="entry name" value="P4HA-like"/>
</dbReference>
<keyword evidence="2" id="KW-0479">Metal-binding</keyword>
<keyword evidence="3" id="KW-0223">Dioxygenase</keyword>
<comment type="caution">
    <text evidence="7">The sequence shown here is derived from an EMBL/GenBank/DDBJ whole genome shotgun (WGS) entry which is preliminary data.</text>
</comment>
<dbReference type="GO" id="GO:0004656">
    <property type="term" value="F:procollagen-proline 4-dioxygenase activity"/>
    <property type="evidence" value="ECO:0007669"/>
    <property type="project" value="TreeGrafter"/>
</dbReference>
<evidence type="ECO:0000313" key="8">
    <source>
        <dbReference type="Proteomes" id="UP001210925"/>
    </source>
</evidence>
<name>A0AAD5ULK9_9FUNG</name>
<keyword evidence="8" id="KW-1185">Reference proteome</keyword>
<keyword evidence="5" id="KW-0408">Iron</keyword>
<evidence type="ECO:0000256" key="2">
    <source>
        <dbReference type="ARBA" id="ARBA00022723"/>
    </source>
</evidence>
<dbReference type="PANTHER" id="PTHR10869">
    <property type="entry name" value="PROLYL 4-HYDROXYLASE ALPHA SUBUNIT"/>
    <property type="match status" value="1"/>
</dbReference>
<comment type="cofactor">
    <cofactor evidence="1">
        <name>L-ascorbate</name>
        <dbReference type="ChEBI" id="CHEBI:38290"/>
    </cofactor>
</comment>
<dbReference type="GO" id="GO:0005506">
    <property type="term" value="F:iron ion binding"/>
    <property type="evidence" value="ECO:0007669"/>
    <property type="project" value="InterPro"/>
</dbReference>
<dbReference type="InterPro" id="IPR006620">
    <property type="entry name" value="Pro_4_hyd_alph"/>
</dbReference>
<dbReference type="Gene3D" id="2.60.120.620">
    <property type="entry name" value="q2cbj1_9rhob like domain"/>
    <property type="match status" value="1"/>
</dbReference>
<evidence type="ECO:0000256" key="1">
    <source>
        <dbReference type="ARBA" id="ARBA00001961"/>
    </source>
</evidence>
<dbReference type="PANTHER" id="PTHR10869:SF247">
    <property type="entry name" value="FE2OG DIOXYGENASE DOMAIN-CONTAINING PROTEIN"/>
    <property type="match status" value="1"/>
</dbReference>
<dbReference type="InterPro" id="IPR005123">
    <property type="entry name" value="Oxoglu/Fe-dep_dioxygenase_dom"/>
</dbReference>
<evidence type="ECO:0000256" key="4">
    <source>
        <dbReference type="ARBA" id="ARBA00023002"/>
    </source>
</evidence>
<organism evidence="7 8">
    <name type="scientific">Boothiomyces macroporosus</name>
    <dbReference type="NCBI Taxonomy" id="261099"/>
    <lineage>
        <taxon>Eukaryota</taxon>
        <taxon>Fungi</taxon>
        <taxon>Fungi incertae sedis</taxon>
        <taxon>Chytridiomycota</taxon>
        <taxon>Chytridiomycota incertae sedis</taxon>
        <taxon>Chytridiomycetes</taxon>
        <taxon>Rhizophydiales</taxon>
        <taxon>Terramycetaceae</taxon>
        <taxon>Boothiomyces</taxon>
    </lineage>
</organism>
<reference evidence="7" key="1">
    <citation type="submission" date="2020-05" db="EMBL/GenBank/DDBJ databases">
        <title>Phylogenomic resolution of chytrid fungi.</title>
        <authorList>
            <person name="Stajich J.E."/>
            <person name="Amses K."/>
            <person name="Simmons R."/>
            <person name="Seto K."/>
            <person name="Myers J."/>
            <person name="Bonds A."/>
            <person name="Quandt C.A."/>
            <person name="Barry K."/>
            <person name="Liu P."/>
            <person name="Grigoriev I."/>
            <person name="Longcore J.E."/>
            <person name="James T.Y."/>
        </authorList>
    </citation>
    <scope>NUCLEOTIDE SEQUENCE</scope>
    <source>
        <strain evidence="7">PLAUS21</strain>
    </source>
</reference>
<evidence type="ECO:0000259" key="6">
    <source>
        <dbReference type="PROSITE" id="PS51471"/>
    </source>
</evidence>
<protein>
    <recommendedName>
        <fullName evidence="6">Fe2OG dioxygenase domain-containing protein</fullName>
    </recommendedName>
</protein>
<evidence type="ECO:0000313" key="7">
    <source>
        <dbReference type="EMBL" id="KAJ3261514.1"/>
    </source>
</evidence>
<dbReference type="SMART" id="SM00702">
    <property type="entry name" value="P4Hc"/>
    <property type="match status" value="1"/>
</dbReference>
<dbReference type="PROSITE" id="PS51450">
    <property type="entry name" value="LRR"/>
    <property type="match status" value="1"/>
</dbReference>